<protein>
    <submittedName>
        <fullName evidence="3">Uncharacterized protein</fullName>
    </submittedName>
</protein>
<sequence length="599" mass="69046">MAISSMGPTSCISTIAIAMLTWGVILGVNSFPLPPCRVCTRTPSFTNTNVYSSSRRRLRYRLKHQTNALPPSIDNELDTEPKISENETENVSTGQMDSLRRTLFVELEKMRNQFVEMSESLSVAKKREEEAQDSVASLRERQRSVESEKEREINNKKLAFVSQEMTDISDQLEGAQDKVRQTIQKTRSEITDIQNQAKEAEGRLRSEIANLEARLELLRREAINASKARDLVAQQTKNEIEDIQAASRKEMKELKSSIFVDRKATKRDNYAQETRIQQAEMDLVGAEKERDIAEEETPKISVLQTALDAMKSRMQPQVAELKERRAANEMFFAVSKKSSQIGLNDEISRAQSEFEIAQSAEQNSLQQTTFNYELKLEMKEKELRNNLRLTNERADRAVADAISVAKRNRIALYQEKFDAVRNQKEEQRNAVYDARMTQDAVRDQYEAELENEIRALEDEKLKAKQLLDDQEQKRENQKWQLSAQIEELTIKLAKQMKEEKEAADEDLSRLRDSKEVELVASRSRTQRALNDIQTTRSNLFLLQDQLAELESVSEEKGAILQVLEDERSSFRKQLKRTAVVAMDKLTLKAYRHKRAQKRK</sequence>
<accession>A0ABD3QTN9</accession>
<feature type="region of interest" description="Disordered" evidence="2">
    <location>
        <begin position="125"/>
        <end position="150"/>
    </location>
</feature>
<evidence type="ECO:0000256" key="2">
    <source>
        <dbReference type="SAM" id="MobiDB-lite"/>
    </source>
</evidence>
<keyword evidence="4" id="KW-1185">Reference proteome</keyword>
<evidence type="ECO:0000313" key="3">
    <source>
        <dbReference type="EMBL" id="KAL3803518.1"/>
    </source>
</evidence>
<gene>
    <name evidence="3" type="ORF">HJC23_014066</name>
</gene>
<comment type="caution">
    <text evidence="3">The sequence shown here is derived from an EMBL/GenBank/DDBJ whole genome shotgun (WGS) entry which is preliminary data.</text>
</comment>
<evidence type="ECO:0000313" key="4">
    <source>
        <dbReference type="Proteomes" id="UP001516023"/>
    </source>
</evidence>
<dbReference type="EMBL" id="JABMIG020000013">
    <property type="protein sequence ID" value="KAL3803518.1"/>
    <property type="molecule type" value="Genomic_DNA"/>
</dbReference>
<name>A0ABD3QTN9_9STRA</name>
<organism evidence="3 4">
    <name type="scientific">Cyclotella cryptica</name>
    <dbReference type="NCBI Taxonomy" id="29204"/>
    <lineage>
        <taxon>Eukaryota</taxon>
        <taxon>Sar</taxon>
        <taxon>Stramenopiles</taxon>
        <taxon>Ochrophyta</taxon>
        <taxon>Bacillariophyta</taxon>
        <taxon>Coscinodiscophyceae</taxon>
        <taxon>Thalassiosirophycidae</taxon>
        <taxon>Stephanodiscales</taxon>
        <taxon>Stephanodiscaceae</taxon>
        <taxon>Cyclotella</taxon>
    </lineage>
</organism>
<feature type="compositionally biased region" description="Basic and acidic residues" evidence="2">
    <location>
        <begin position="138"/>
        <end position="150"/>
    </location>
</feature>
<proteinExistence type="predicted"/>
<dbReference type="Proteomes" id="UP001516023">
    <property type="component" value="Unassembled WGS sequence"/>
</dbReference>
<reference evidence="3 4" key="1">
    <citation type="journal article" date="2020" name="G3 (Bethesda)">
        <title>Improved Reference Genome for Cyclotella cryptica CCMP332, a Model for Cell Wall Morphogenesis, Salinity Adaptation, and Lipid Production in Diatoms (Bacillariophyta).</title>
        <authorList>
            <person name="Roberts W.R."/>
            <person name="Downey K.M."/>
            <person name="Ruck E.C."/>
            <person name="Traller J.C."/>
            <person name="Alverson A.J."/>
        </authorList>
    </citation>
    <scope>NUCLEOTIDE SEQUENCE [LARGE SCALE GENOMIC DNA]</scope>
    <source>
        <strain evidence="3 4">CCMP332</strain>
    </source>
</reference>
<evidence type="ECO:0000256" key="1">
    <source>
        <dbReference type="SAM" id="Coils"/>
    </source>
</evidence>
<feature type="coiled-coil region" evidence="1">
    <location>
        <begin position="380"/>
        <end position="513"/>
    </location>
</feature>
<dbReference type="AlphaFoldDB" id="A0ABD3QTN9"/>
<keyword evidence="1" id="KW-0175">Coiled coil</keyword>